<dbReference type="OrthoDB" id="198670at2157"/>
<dbReference type="AlphaFoldDB" id="A0A7D5LE19"/>
<accession>A0A7D5LE19</accession>
<keyword evidence="3" id="KW-1185">Reference proteome</keyword>
<dbReference type="Proteomes" id="UP000509626">
    <property type="component" value="Plasmid unnamed1"/>
</dbReference>
<keyword evidence="2" id="KW-0614">Plasmid</keyword>
<dbReference type="EMBL" id="CP058580">
    <property type="protein sequence ID" value="QLG64334.1"/>
    <property type="molecule type" value="Genomic_DNA"/>
</dbReference>
<reference evidence="2 3" key="1">
    <citation type="submission" date="2020-06" db="EMBL/GenBank/DDBJ databases">
        <title>NJ-3-1, isolated from saline soil.</title>
        <authorList>
            <person name="Cui H.L."/>
            <person name="Shi X."/>
        </authorList>
    </citation>
    <scope>NUCLEOTIDE SEQUENCE [LARGE SCALE GENOMIC DNA]</scope>
    <source>
        <strain evidence="2 3">NJ-3-1</strain>
        <plasmid evidence="2 3">unnamed1</plasmid>
    </source>
</reference>
<dbReference type="KEGG" id="halu:HUG12_20330"/>
<geneLocation type="plasmid" evidence="2 3">
    <name>unnamed1</name>
</geneLocation>
<evidence type="ECO:0000256" key="1">
    <source>
        <dbReference type="SAM" id="MobiDB-lite"/>
    </source>
</evidence>
<name>A0A7D5LE19_9EURY</name>
<dbReference type="InterPro" id="IPR017850">
    <property type="entry name" value="Alkaline_phosphatase_core_sf"/>
</dbReference>
<gene>
    <name evidence="2" type="ORF">HUG12_20330</name>
</gene>
<organism evidence="2 3">
    <name type="scientific">Halorarum salinum</name>
    <dbReference type="NCBI Taxonomy" id="2743089"/>
    <lineage>
        <taxon>Archaea</taxon>
        <taxon>Methanobacteriati</taxon>
        <taxon>Methanobacteriota</taxon>
        <taxon>Stenosarchaea group</taxon>
        <taxon>Halobacteria</taxon>
        <taxon>Halobacteriales</taxon>
        <taxon>Haloferacaceae</taxon>
        <taxon>Halorarum</taxon>
    </lineage>
</organism>
<evidence type="ECO:0000313" key="2">
    <source>
        <dbReference type="EMBL" id="QLG64334.1"/>
    </source>
</evidence>
<protein>
    <submittedName>
        <fullName evidence="2">Alkaline phosphatase family protein</fullName>
    </submittedName>
</protein>
<feature type="region of interest" description="Disordered" evidence="1">
    <location>
        <begin position="263"/>
        <end position="284"/>
    </location>
</feature>
<sequence length="532" mass="57992">MRTLLVGLDGACLPVLDPLVEEGRVPVLADLLERGVSGPLESQIPPWTPSAWPSLYTGTNPGQHGVFDFLTFDGYDWSVVNRTHVREHALWELLAEQGRTSVVVNVPVTSPPRSFDGALVPGYIGPESPPCHPEGLLEELRAELGDYRVYGPRGVEGDEQVEWYRRLTRMRGAAFRHLTERFDPEFGFLQFQQTDTVFHERPEDAAAISAVFEAVDDELGSVLDRCDPDTVIVASDHGIGPYDPDEFRVNEYLRERGFVETTRGGGMPSWSTIAPEDRDEGTPSEDRTLAERLLSAAAAIGLTSQRMGAVLSRLGLAEFVLRFVPRDAVRAATESVDFERSTAYMRSRTELGVRINLAGRDPDGTVSLAEYPSVRDDLVEELAAARTPDGEPVFEEVAPREEYFEGPHVDDAADIITVPAAFDTYLSASLRGGTFGPAPESWNHKRDGMFAAAGAGVAADASLDGAHLFDVAPTVLCSLGVPPSERMDGEPLPVVDPLPPDAYPAFDAPSTRETADAAVERRLTDLGYLDDT</sequence>
<proteinExistence type="predicted"/>
<dbReference type="Pfam" id="PF01663">
    <property type="entry name" value="Phosphodiest"/>
    <property type="match status" value="1"/>
</dbReference>
<evidence type="ECO:0000313" key="3">
    <source>
        <dbReference type="Proteomes" id="UP000509626"/>
    </source>
</evidence>
<dbReference type="Gene3D" id="3.40.720.10">
    <property type="entry name" value="Alkaline Phosphatase, subunit A"/>
    <property type="match status" value="2"/>
</dbReference>
<dbReference type="InterPro" id="IPR002591">
    <property type="entry name" value="Phosphodiest/P_Trfase"/>
</dbReference>
<dbReference type="SUPFAM" id="SSF53649">
    <property type="entry name" value="Alkaline phosphatase-like"/>
    <property type="match status" value="1"/>
</dbReference>